<evidence type="ECO:0000313" key="10">
    <source>
        <dbReference type="EMBL" id="MDC7677778.1"/>
    </source>
</evidence>
<dbReference type="EC" id="2.7.1.81" evidence="7"/>
<dbReference type="RefSeq" id="WP_272746099.1">
    <property type="nucleotide sequence ID" value="NZ_JAQQKV010000005.1"/>
</dbReference>
<evidence type="ECO:0000256" key="3">
    <source>
        <dbReference type="ARBA" id="ARBA00022679"/>
    </source>
</evidence>
<comment type="catalytic activity">
    <reaction evidence="5">
        <text>(5R)-5-hydroxy-L-lysine + GTP = (5R)-5-phosphooxy-L-lysine + GDP + H(+)</text>
        <dbReference type="Rhea" id="RHEA:19049"/>
        <dbReference type="ChEBI" id="CHEBI:15378"/>
        <dbReference type="ChEBI" id="CHEBI:37565"/>
        <dbReference type="ChEBI" id="CHEBI:57882"/>
        <dbReference type="ChEBI" id="CHEBI:58189"/>
        <dbReference type="ChEBI" id="CHEBI:58357"/>
        <dbReference type="EC" id="2.7.1.81"/>
    </reaction>
</comment>
<keyword evidence="11" id="KW-1185">Reference proteome</keyword>
<accession>A0ABT5HNF2</accession>
<keyword evidence="3" id="KW-0808">Transferase</keyword>
<keyword evidence="4" id="KW-0418">Kinase</keyword>
<keyword evidence="2" id="KW-0963">Cytoplasm</keyword>
<name>A0ABT5HNF2_9CAUL</name>
<reference evidence="10 11" key="1">
    <citation type="submission" date="2023-01" db="EMBL/GenBank/DDBJ databases">
        <title>Novel species of the genus Asticcacaulis isolated from rivers.</title>
        <authorList>
            <person name="Lu H."/>
        </authorList>
    </citation>
    <scope>NUCLEOTIDE SEQUENCE [LARGE SCALE GENOMIC DNA]</scope>
    <source>
        <strain evidence="10 11">LKC15W</strain>
    </source>
</reference>
<dbReference type="Gene3D" id="3.30.200.20">
    <property type="entry name" value="Phosphorylase Kinase, domain 1"/>
    <property type="match status" value="1"/>
</dbReference>
<dbReference type="SUPFAM" id="SSF56112">
    <property type="entry name" value="Protein kinase-like (PK-like)"/>
    <property type="match status" value="1"/>
</dbReference>
<comment type="function">
    <text evidence="6">Catalyzes the GTP-dependent phosphorylation of 5-hydroxy-L-lysine.</text>
</comment>
<proteinExistence type="predicted"/>
<dbReference type="Pfam" id="PF01636">
    <property type="entry name" value="APH"/>
    <property type="match status" value="1"/>
</dbReference>
<protein>
    <recommendedName>
        <fullName evidence="8">Hydroxylysine kinase</fullName>
        <ecNumber evidence="7">2.7.1.81</ecNumber>
    </recommendedName>
</protein>
<evidence type="ECO:0000256" key="2">
    <source>
        <dbReference type="ARBA" id="ARBA00022490"/>
    </source>
</evidence>
<evidence type="ECO:0000256" key="7">
    <source>
        <dbReference type="ARBA" id="ARBA00038873"/>
    </source>
</evidence>
<evidence type="ECO:0000313" key="11">
    <source>
        <dbReference type="Proteomes" id="UP001218579"/>
    </source>
</evidence>
<gene>
    <name evidence="10" type="ORF">PQU98_16660</name>
</gene>
<evidence type="ECO:0000259" key="9">
    <source>
        <dbReference type="Pfam" id="PF01636"/>
    </source>
</evidence>
<sequence>MSANQSEASLSDTHVPRISIAQAQALALKHYGLNGQMRELTGERDRNFHLKATQGEYVLKISSALEDPATTAFQNAMLGHLEGTGTDVPIPHLIPTIEGADEALIEADSGARHIVRLVTYLKGTPLAYWPPSHAIRLQVAQISARMVLALKAFTSSYTDTQMLWNIARADRIRPLLSAVEDPVVRNMSEAVFARFDEVVRPALTALPTQFIHNDLNLHNLIVGDGGLISGVIDFGDAVRSHAVCDLATAAAYQLFEVDDPITALSEMVVAFHTVRPLSEPEIDLIFDLVRARWAITVGIAHWRARRHPANGAYIMRNAPRSITALKAVASVSPAKVADILKTICERSPA</sequence>
<dbReference type="InterPro" id="IPR050249">
    <property type="entry name" value="Pseudomonas-type_ThrB"/>
</dbReference>
<evidence type="ECO:0000256" key="4">
    <source>
        <dbReference type="ARBA" id="ARBA00022777"/>
    </source>
</evidence>
<evidence type="ECO:0000256" key="6">
    <source>
        <dbReference type="ARBA" id="ARBA00037368"/>
    </source>
</evidence>
<evidence type="ECO:0000256" key="1">
    <source>
        <dbReference type="ARBA" id="ARBA00004496"/>
    </source>
</evidence>
<dbReference type="Gene3D" id="3.90.1200.10">
    <property type="match status" value="1"/>
</dbReference>
<dbReference type="PANTHER" id="PTHR21064">
    <property type="entry name" value="AMINOGLYCOSIDE PHOSPHOTRANSFERASE DOMAIN-CONTAINING PROTEIN-RELATED"/>
    <property type="match status" value="1"/>
</dbReference>
<evidence type="ECO:0000256" key="5">
    <source>
        <dbReference type="ARBA" id="ARBA00036820"/>
    </source>
</evidence>
<feature type="domain" description="Aminoglycoside phosphotransferase" evidence="9">
    <location>
        <begin position="42"/>
        <end position="256"/>
    </location>
</feature>
<dbReference type="EMBL" id="JAQQKV010000005">
    <property type="protein sequence ID" value="MDC7677778.1"/>
    <property type="molecule type" value="Genomic_DNA"/>
</dbReference>
<dbReference type="Proteomes" id="UP001218579">
    <property type="component" value="Unassembled WGS sequence"/>
</dbReference>
<dbReference type="InterPro" id="IPR011009">
    <property type="entry name" value="Kinase-like_dom_sf"/>
</dbReference>
<comment type="caution">
    <text evidence="10">The sequence shown here is derived from an EMBL/GenBank/DDBJ whole genome shotgun (WGS) entry which is preliminary data.</text>
</comment>
<comment type="subcellular location">
    <subcellularLocation>
        <location evidence="1">Cytoplasm</location>
    </subcellularLocation>
</comment>
<organism evidence="10 11">
    <name type="scientific">Asticcacaulis machinosus</name>
    <dbReference type="NCBI Taxonomy" id="2984211"/>
    <lineage>
        <taxon>Bacteria</taxon>
        <taxon>Pseudomonadati</taxon>
        <taxon>Pseudomonadota</taxon>
        <taxon>Alphaproteobacteria</taxon>
        <taxon>Caulobacterales</taxon>
        <taxon>Caulobacteraceae</taxon>
        <taxon>Asticcacaulis</taxon>
    </lineage>
</organism>
<evidence type="ECO:0000256" key="8">
    <source>
        <dbReference type="ARBA" id="ARBA00040505"/>
    </source>
</evidence>
<dbReference type="PANTHER" id="PTHR21064:SF1">
    <property type="entry name" value="HYDROXYLYSINE KINASE"/>
    <property type="match status" value="1"/>
</dbReference>
<dbReference type="InterPro" id="IPR002575">
    <property type="entry name" value="Aminoglycoside_PTrfase"/>
</dbReference>